<dbReference type="STRING" id="7574.A0A1S3K7I0"/>
<keyword evidence="5 14" id="KW-0472">Membrane</keyword>
<dbReference type="OrthoDB" id="445301at2759"/>
<feature type="compositionally biased region" description="Basic and acidic residues" evidence="13">
    <location>
        <begin position="408"/>
        <end position="417"/>
    </location>
</feature>
<protein>
    <recommendedName>
        <fullName evidence="11">GPI-anchor transamidase component GPAA1</fullName>
    </recommendedName>
    <alternativeName>
        <fullName evidence="8">GAA1 protein homolog</fullName>
    </alternativeName>
    <alternativeName>
        <fullName evidence="12">Glycosylphosphatidylinositol anchor attachment 1 protein</fullName>
    </alternativeName>
</protein>
<dbReference type="RefSeq" id="XP_013418452.1">
    <property type="nucleotide sequence ID" value="XM_013562998.1"/>
</dbReference>
<dbReference type="GO" id="GO:0016255">
    <property type="term" value="P:attachment of GPI anchor to protein"/>
    <property type="evidence" value="ECO:0007669"/>
    <property type="project" value="TreeGrafter"/>
</dbReference>
<keyword evidence="4 14" id="KW-1133">Transmembrane helix</keyword>
<feature type="transmembrane region" description="Helical" evidence="14">
    <location>
        <begin position="442"/>
        <end position="462"/>
    </location>
</feature>
<gene>
    <name evidence="16 17" type="primary">LOC106179384</name>
</gene>
<feature type="transmembrane region" description="Helical" evidence="14">
    <location>
        <begin position="559"/>
        <end position="581"/>
    </location>
</feature>
<feature type="region of interest" description="Disordered" evidence="13">
    <location>
        <begin position="407"/>
        <end position="435"/>
    </location>
</feature>
<evidence type="ECO:0000256" key="6">
    <source>
        <dbReference type="ARBA" id="ARBA00023157"/>
    </source>
</evidence>
<evidence type="ECO:0000256" key="14">
    <source>
        <dbReference type="SAM" id="Phobius"/>
    </source>
</evidence>
<feature type="transmembrane region" description="Helical" evidence="14">
    <location>
        <begin position="371"/>
        <end position="390"/>
    </location>
</feature>
<dbReference type="RefSeq" id="XP_013418453.1">
    <property type="nucleotide sequence ID" value="XM_013562999.1"/>
</dbReference>
<evidence type="ECO:0000256" key="2">
    <source>
        <dbReference type="ARBA" id="ARBA00022692"/>
    </source>
</evidence>
<dbReference type="SUPFAM" id="SSF53187">
    <property type="entry name" value="Zn-dependent exopeptidases"/>
    <property type="match status" value="1"/>
</dbReference>
<dbReference type="PANTHER" id="PTHR13304:SF0">
    <property type="entry name" value="GLYCOSYLPHOSPHATIDYLINOSITOL ANCHOR ATTACHMENT 1 PROTEIN"/>
    <property type="match status" value="1"/>
</dbReference>
<dbReference type="GO" id="GO:0042765">
    <property type="term" value="C:GPI-anchor transamidase complex"/>
    <property type="evidence" value="ECO:0007669"/>
    <property type="project" value="InterPro"/>
</dbReference>
<feature type="transmembrane region" description="Helical" evidence="14">
    <location>
        <begin position="622"/>
        <end position="644"/>
    </location>
</feature>
<dbReference type="SUPFAM" id="SSF103473">
    <property type="entry name" value="MFS general substrate transporter"/>
    <property type="match status" value="1"/>
</dbReference>
<evidence type="ECO:0000256" key="4">
    <source>
        <dbReference type="ARBA" id="ARBA00022989"/>
    </source>
</evidence>
<comment type="subunit">
    <text evidence="10">Heteropentamer. Part of the GPI-anchor transamidase complex, consisting of PIGK, PIGT, PIGS, PIGU and GAA1. Interacts with PIGK.</text>
</comment>
<sequence length="646" mass="73012">MGLLTNPTSRATIVGSITRHNNKICFLCYVVGLSWFLALAYQELNAGTYFSENALLPGLVRSQFYGDSEAEGYYSQLKSELNKDKNIMPVKWIYNQFMDLGLDVYIHNFTFRYPLKIFGEKQIPGQNVYAIMRASRAASTEALVLTVPFRTVTTVMDKTHGGLALMLTMANHFRKSSYWAKDIIFVVTEHEYIGMQAWLDAYHETKSELISSNSLEGHGGSIQAAINLEVPTNKISSFDFRLEGLNGQLPNLDLFNLVVRISRQEGFDVLLKEQHDPYHPETFEGYLQNLKTMFLMMWTQAPGSANNNHGVFLKYNIEALTLVGKKEKGKHAQGYGPMGRTVEGIFRSLNNLLERFHQSFFFYLLPSTSRYVSIGLYMPPFAIMVAGSLIKAVAMWISCTETVEEGVSTEKEKKETDQANGESVQKNEVKDHKEEKEEERKGLLSVIPILFITQLFGLLAYFSPDFFVDLGMPLHLHVAEAVHYGMLALFLSSLAMPRFLKRSLSEKSRPDWKLLKCVSLIVQGLVLFSIALMNISLAFFLAAVMVPVCVAMWPSNNRVVQILHASFLLLISPFLLLYITVVANQMMTEKVADVASLLVQSWDHMKTPLILGMVESQLLGSWTYCVICLGIFPNWLAFWCLIWIGS</sequence>
<dbReference type="Pfam" id="PF04114">
    <property type="entry name" value="Gaa1"/>
    <property type="match status" value="1"/>
</dbReference>
<feature type="compositionally biased region" description="Basic and acidic residues" evidence="13">
    <location>
        <begin position="425"/>
        <end position="435"/>
    </location>
</feature>
<dbReference type="FunFam" id="3.40.630.10:FF:000047">
    <property type="entry name" value="Glycosylphosphatidylinositol anchor attachment 1 protein"/>
    <property type="match status" value="1"/>
</dbReference>
<proteinExistence type="predicted"/>
<evidence type="ECO:0000256" key="3">
    <source>
        <dbReference type="ARBA" id="ARBA00022824"/>
    </source>
</evidence>
<feature type="transmembrane region" description="Helical" evidence="14">
    <location>
        <begin position="482"/>
        <end position="500"/>
    </location>
</feature>
<evidence type="ECO:0000313" key="16">
    <source>
        <dbReference type="RefSeq" id="XP_013418452.1"/>
    </source>
</evidence>
<dbReference type="PIRSF" id="PIRSF036762">
    <property type="entry name" value="GAA1"/>
    <property type="match status" value="1"/>
</dbReference>
<evidence type="ECO:0000256" key="7">
    <source>
        <dbReference type="ARBA" id="ARBA00023180"/>
    </source>
</evidence>
<evidence type="ECO:0000313" key="15">
    <source>
        <dbReference type="Proteomes" id="UP000085678"/>
    </source>
</evidence>
<dbReference type="AlphaFoldDB" id="A0A1S3K7I0"/>
<evidence type="ECO:0000256" key="1">
    <source>
        <dbReference type="ARBA" id="ARBA00004477"/>
    </source>
</evidence>
<keyword evidence="2 14" id="KW-0812">Transmembrane</keyword>
<reference evidence="16 17" key="1">
    <citation type="submission" date="2025-04" db="UniProtKB">
        <authorList>
            <consortium name="RefSeq"/>
        </authorList>
    </citation>
    <scope>IDENTIFICATION</scope>
    <source>
        <tissue evidence="16 17">Gonads</tissue>
    </source>
</reference>
<dbReference type="InterPro" id="IPR036259">
    <property type="entry name" value="MFS_trans_sf"/>
</dbReference>
<name>A0A1S3K7I0_LINAN</name>
<evidence type="ECO:0000256" key="8">
    <source>
        <dbReference type="ARBA" id="ARBA00083563"/>
    </source>
</evidence>
<keyword evidence="3" id="KW-0256">Endoplasmic reticulum</keyword>
<evidence type="ECO:0000256" key="11">
    <source>
        <dbReference type="ARBA" id="ARBA00093619"/>
    </source>
</evidence>
<dbReference type="InterPro" id="IPR007246">
    <property type="entry name" value="Gaa1"/>
</dbReference>
<organism evidence="15 16">
    <name type="scientific">Lingula anatina</name>
    <name type="common">Brachiopod</name>
    <name type="synonym">Lingula unguis</name>
    <dbReference type="NCBI Taxonomy" id="7574"/>
    <lineage>
        <taxon>Eukaryota</taxon>
        <taxon>Metazoa</taxon>
        <taxon>Spiralia</taxon>
        <taxon>Lophotrochozoa</taxon>
        <taxon>Brachiopoda</taxon>
        <taxon>Linguliformea</taxon>
        <taxon>Lingulata</taxon>
        <taxon>Lingulida</taxon>
        <taxon>Linguloidea</taxon>
        <taxon>Lingulidae</taxon>
        <taxon>Lingula</taxon>
    </lineage>
</organism>
<comment type="subcellular location">
    <subcellularLocation>
        <location evidence="1">Endoplasmic reticulum membrane</location>
        <topology evidence="1">Multi-pass membrane protein</topology>
    </subcellularLocation>
</comment>
<dbReference type="Gene3D" id="3.40.630.10">
    <property type="entry name" value="Zn peptidases"/>
    <property type="match status" value="1"/>
</dbReference>
<evidence type="ECO:0000313" key="17">
    <source>
        <dbReference type="RefSeq" id="XP_013418453.1"/>
    </source>
</evidence>
<evidence type="ECO:0000256" key="5">
    <source>
        <dbReference type="ARBA" id="ARBA00023136"/>
    </source>
</evidence>
<dbReference type="Proteomes" id="UP000085678">
    <property type="component" value="Unplaced"/>
</dbReference>
<evidence type="ECO:0000256" key="13">
    <source>
        <dbReference type="SAM" id="MobiDB-lite"/>
    </source>
</evidence>
<comment type="function">
    <text evidence="9">Component of the glycosylphosphatidylinositol-anchor (GPI-anchor) transamidase (GPI-T) complex that catalyzes the formation of the linkage between a proprotein and a GPI-anchor and participates in GPI anchored protein biosynthesis. Binds GPI-anchor.</text>
</comment>
<dbReference type="PANTHER" id="PTHR13304">
    <property type="entry name" value="GLYCOSYLPHOSPHATIDYLINOSITOL ANCHOR ATTACHMENT 1 PROTEIN"/>
    <property type="match status" value="1"/>
</dbReference>
<keyword evidence="15" id="KW-1185">Reference proteome</keyword>
<feature type="transmembrane region" description="Helical" evidence="14">
    <location>
        <begin position="520"/>
        <end position="553"/>
    </location>
</feature>
<dbReference type="GeneID" id="106179384"/>
<keyword evidence="6" id="KW-1015">Disulfide bond</keyword>
<evidence type="ECO:0000256" key="12">
    <source>
        <dbReference type="ARBA" id="ARBA00093661"/>
    </source>
</evidence>
<accession>A0A1S3K7I0</accession>
<evidence type="ECO:0000256" key="10">
    <source>
        <dbReference type="ARBA" id="ARBA00093557"/>
    </source>
</evidence>
<evidence type="ECO:0000256" key="9">
    <source>
        <dbReference type="ARBA" id="ARBA00093336"/>
    </source>
</evidence>
<keyword evidence="7" id="KW-0325">Glycoprotein</keyword>